<dbReference type="Ensembl" id="ENSHHUT00000010420.1">
    <property type="protein sequence ID" value="ENSHHUP00000010105.1"/>
    <property type="gene ID" value="ENSHHUG00000006152.1"/>
</dbReference>
<dbReference type="PANTHER" id="PTHR24106">
    <property type="entry name" value="NACHT, LRR AND CARD DOMAINS-CONTAINING"/>
    <property type="match status" value="1"/>
</dbReference>
<dbReference type="Pfam" id="PF13516">
    <property type="entry name" value="LRR_6"/>
    <property type="match status" value="6"/>
</dbReference>
<evidence type="ECO:0000259" key="3">
    <source>
        <dbReference type="PROSITE" id="PS50188"/>
    </source>
</evidence>
<dbReference type="SMART" id="SM00449">
    <property type="entry name" value="SPRY"/>
    <property type="match status" value="1"/>
</dbReference>
<keyword evidence="2" id="KW-0677">Repeat</keyword>
<reference evidence="4" key="2">
    <citation type="submission" date="2025-08" db="UniProtKB">
        <authorList>
            <consortium name="Ensembl"/>
        </authorList>
    </citation>
    <scope>IDENTIFICATION</scope>
</reference>
<dbReference type="InterPro" id="IPR006574">
    <property type="entry name" value="PRY"/>
</dbReference>
<accession>A0A4W5KI50</accession>
<dbReference type="GeneTree" id="ENSGT01070000253760"/>
<reference evidence="5" key="1">
    <citation type="submission" date="2018-06" db="EMBL/GenBank/DDBJ databases">
        <title>Genome assembly of Danube salmon.</title>
        <authorList>
            <person name="Macqueen D.J."/>
            <person name="Gundappa M.K."/>
        </authorList>
    </citation>
    <scope>NUCLEOTIDE SEQUENCE [LARGE SCALE GENOMIC DNA]</scope>
</reference>
<proteinExistence type="predicted"/>
<dbReference type="InterPro" id="IPR043136">
    <property type="entry name" value="B30.2/SPRY_sf"/>
</dbReference>
<keyword evidence="1" id="KW-0433">Leucine-rich repeat</keyword>
<dbReference type="InterPro" id="IPR003879">
    <property type="entry name" value="Butyrophylin_SPRY"/>
</dbReference>
<dbReference type="SUPFAM" id="SSF52047">
    <property type="entry name" value="RNI-like"/>
    <property type="match status" value="1"/>
</dbReference>
<keyword evidence="5" id="KW-1185">Reference proteome</keyword>
<sequence length="496" mass="54101">MYLLCICRLAGCQLIEASCELLVSALSSNSSNLRELDMSNNDLKDSGVKLLSAGLGNPHCKLETLKLSGCGVTEEGCAALVSALRSNPSHLRELDLSANDLGDSIQHVSLGLEDSIWRLEILRLPGCKLTEASCEVLASALSSSSHLRELDLSNNDLLDSGVKLLFAGLGNSPCQLEVLRLPGCKLTEASCEVLASALSSSSHLRELDLSNNDLLDSGVKLLSAGLGNSPCQLEILRLAFCEVTEEGCASLASALKSNPSHLRELDLSYNHPGDSGLRLLSAGLEDPHCRLEKLNVEHGGQYTIKHGLRKYGCDLTLDPNTAHRNLSLSEENRKVTWRIEEQLYPDHPERFQDFDQVLCSEGLSGRCYWEVEWSGRGAHIGVAYKGINRSGRGDDSGLGPSDKAWCLVFWDDHYSAWLNKKLTTIPSPFSPPSNRVGLYLDWPAGTVSFYKVCSDTLTHLHTFHTTFTEPLYPGMFVWCHSSVSLCQVGVPVSNTT</sequence>
<feature type="domain" description="B30.2/SPRY" evidence="3">
    <location>
        <begin position="295"/>
        <end position="492"/>
    </location>
</feature>
<dbReference type="InterPro" id="IPR013320">
    <property type="entry name" value="ConA-like_dom_sf"/>
</dbReference>
<dbReference type="InterPro" id="IPR001870">
    <property type="entry name" value="B30.2/SPRY"/>
</dbReference>
<dbReference type="InterPro" id="IPR032675">
    <property type="entry name" value="LRR_dom_sf"/>
</dbReference>
<organism evidence="4 5">
    <name type="scientific">Hucho hucho</name>
    <name type="common">huchen</name>
    <dbReference type="NCBI Taxonomy" id="62062"/>
    <lineage>
        <taxon>Eukaryota</taxon>
        <taxon>Metazoa</taxon>
        <taxon>Chordata</taxon>
        <taxon>Craniata</taxon>
        <taxon>Vertebrata</taxon>
        <taxon>Euteleostomi</taxon>
        <taxon>Actinopterygii</taxon>
        <taxon>Neopterygii</taxon>
        <taxon>Teleostei</taxon>
        <taxon>Protacanthopterygii</taxon>
        <taxon>Salmoniformes</taxon>
        <taxon>Salmonidae</taxon>
        <taxon>Salmoninae</taxon>
        <taxon>Hucho</taxon>
    </lineage>
</organism>
<dbReference type="Gene3D" id="2.60.120.920">
    <property type="match status" value="1"/>
</dbReference>
<name>A0A4W5KI50_9TELE</name>
<dbReference type="Pfam" id="PF00622">
    <property type="entry name" value="SPRY"/>
    <property type="match status" value="1"/>
</dbReference>
<dbReference type="AlphaFoldDB" id="A0A4W5KI50"/>
<evidence type="ECO:0000313" key="5">
    <source>
        <dbReference type="Proteomes" id="UP000314982"/>
    </source>
</evidence>
<dbReference type="InterPro" id="IPR003877">
    <property type="entry name" value="SPRY_dom"/>
</dbReference>
<dbReference type="PRINTS" id="PR01407">
    <property type="entry name" value="BUTYPHLNCDUF"/>
</dbReference>
<dbReference type="CDD" id="cd16040">
    <property type="entry name" value="SPRY_PRY_SNTX"/>
    <property type="match status" value="1"/>
</dbReference>
<dbReference type="Pfam" id="PF13765">
    <property type="entry name" value="PRY"/>
    <property type="match status" value="1"/>
</dbReference>
<dbReference type="SMART" id="SM00368">
    <property type="entry name" value="LRR_RI"/>
    <property type="match status" value="9"/>
</dbReference>
<evidence type="ECO:0000313" key="4">
    <source>
        <dbReference type="Ensembl" id="ENSHHUP00000010105.1"/>
    </source>
</evidence>
<dbReference type="Gene3D" id="3.80.10.10">
    <property type="entry name" value="Ribonuclease Inhibitor"/>
    <property type="match status" value="3"/>
</dbReference>
<evidence type="ECO:0000256" key="1">
    <source>
        <dbReference type="ARBA" id="ARBA00022614"/>
    </source>
</evidence>
<dbReference type="InterPro" id="IPR051261">
    <property type="entry name" value="NLR"/>
</dbReference>
<evidence type="ECO:0000256" key="2">
    <source>
        <dbReference type="ARBA" id="ARBA00022737"/>
    </source>
</evidence>
<dbReference type="InterPro" id="IPR001611">
    <property type="entry name" value="Leu-rich_rpt"/>
</dbReference>
<dbReference type="Proteomes" id="UP000314982">
    <property type="component" value="Unassembled WGS sequence"/>
</dbReference>
<dbReference type="PROSITE" id="PS50188">
    <property type="entry name" value="B302_SPRY"/>
    <property type="match status" value="1"/>
</dbReference>
<protein>
    <recommendedName>
        <fullName evidence="3">B30.2/SPRY domain-containing protein</fullName>
    </recommendedName>
</protein>
<reference evidence="4" key="3">
    <citation type="submission" date="2025-09" db="UniProtKB">
        <authorList>
            <consortium name="Ensembl"/>
        </authorList>
    </citation>
    <scope>IDENTIFICATION</scope>
</reference>
<dbReference type="SMART" id="SM00589">
    <property type="entry name" value="PRY"/>
    <property type="match status" value="1"/>
</dbReference>
<dbReference type="SUPFAM" id="SSF49899">
    <property type="entry name" value="Concanavalin A-like lectins/glucanases"/>
    <property type="match status" value="1"/>
</dbReference>